<reference evidence="1 2" key="1">
    <citation type="submission" date="2018-06" db="EMBL/GenBank/DDBJ databases">
        <authorList>
            <consortium name="Pathogen Informatics"/>
            <person name="Doyle S."/>
        </authorList>
    </citation>
    <scope>NUCLEOTIDE SEQUENCE [LARGE SCALE GENOMIC DNA]</scope>
    <source>
        <strain evidence="1 2">NCTC8129</strain>
    </source>
</reference>
<gene>
    <name evidence="1" type="ORF">NCTC8129_02580</name>
</gene>
<protein>
    <submittedName>
        <fullName evidence="1">Uncharacterized protein</fullName>
    </submittedName>
</protein>
<evidence type="ECO:0000313" key="1">
    <source>
        <dbReference type="EMBL" id="STP30337.1"/>
    </source>
</evidence>
<dbReference type="Proteomes" id="UP000254070">
    <property type="component" value="Unassembled WGS sequence"/>
</dbReference>
<name>A0A377KMD1_9ENTE</name>
<organism evidence="1 2">
    <name type="scientific">Enterococcus durans</name>
    <dbReference type="NCBI Taxonomy" id="53345"/>
    <lineage>
        <taxon>Bacteria</taxon>
        <taxon>Bacillati</taxon>
        <taxon>Bacillota</taxon>
        <taxon>Bacilli</taxon>
        <taxon>Lactobacillales</taxon>
        <taxon>Enterococcaceae</taxon>
        <taxon>Enterococcus</taxon>
    </lineage>
</organism>
<dbReference type="AlphaFoldDB" id="A0A377KMD1"/>
<dbReference type="RefSeq" id="WP_002330140.1">
    <property type="nucleotide sequence ID" value="NZ_CABGJE010000037.1"/>
</dbReference>
<proteinExistence type="predicted"/>
<accession>A0A377KMD1</accession>
<sequence length="43" mass="5201">MHHYITKYQDENGKLRIVSWLQINLFNKSYCFSKKELAVPKDN</sequence>
<dbReference type="EMBL" id="UGIF01000002">
    <property type="protein sequence ID" value="STP30337.1"/>
    <property type="molecule type" value="Genomic_DNA"/>
</dbReference>
<evidence type="ECO:0000313" key="2">
    <source>
        <dbReference type="Proteomes" id="UP000254070"/>
    </source>
</evidence>